<evidence type="ECO:0000313" key="2">
    <source>
        <dbReference type="Proteomes" id="UP000255101"/>
    </source>
</evidence>
<dbReference type="AlphaFoldDB" id="A0A379CJ32"/>
<proteinExistence type="predicted"/>
<accession>A0A379CJ32</accession>
<dbReference type="Proteomes" id="UP000255101">
    <property type="component" value="Unassembled WGS sequence"/>
</dbReference>
<evidence type="ECO:0000313" key="1">
    <source>
        <dbReference type="EMBL" id="SUB62114.1"/>
    </source>
</evidence>
<sequence length="40" mass="4702">MSNIIKYPSQKITEMVRNLFEENIEIQTIGSEAILDKEYI</sequence>
<dbReference type="EMBL" id="UGTB01000004">
    <property type="protein sequence ID" value="SUB62114.1"/>
    <property type="molecule type" value="Genomic_DNA"/>
</dbReference>
<reference evidence="1 2" key="1">
    <citation type="submission" date="2018-06" db="EMBL/GenBank/DDBJ databases">
        <authorList>
            <consortium name="Pathogen Informatics"/>
            <person name="Doyle S."/>
        </authorList>
    </citation>
    <scope>NUCLEOTIDE SEQUENCE [LARGE SCALE GENOMIC DNA]</scope>
    <source>
        <strain evidence="1 2">NCTC11460</strain>
    </source>
</reference>
<protein>
    <submittedName>
        <fullName evidence="1">Uncharacterized protein</fullName>
    </submittedName>
</protein>
<organism evidence="1 2">
    <name type="scientific">Peptostreptococcus anaerobius</name>
    <dbReference type="NCBI Taxonomy" id="1261"/>
    <lineage>
        <taxon>Bacteria</taxon>
        <taxon>Bacillati</taxon>
        <taxon>Bacillota</taxon>
        <taxon>Clostridia</taxon>
        <taxon>Peptostreptococcales</taxon>
        <taxon>Peptostreptococcaceae</taxon>
        <taxon>Peptostreptococcus</taxon>
    </lineage>
</organism>
<name>A0A379CJ32_9FIRM</name>
<gene>
    <name evidence="1" type="ORF">NCTC11460_02122</name>
</gene>
<dbReference type="RefSeq" id="WP_019595667.1">
    <property type="nucleotide sequence ID" value="NZ_FOVA01000025.1"/>
</dbReference>